<feature type="binding site" evidence="6">
    <location>
        <position position="92"/>
    </location>
    <ligand>
        <name>NAD(+)</name>
        <dbReference type="ChEBI" id="CHEBI:57540"/>
    </ligand>
</feature>
<keyword evidence="10" id="KW-1185">Reference proteome</keyword>
<keyword evidence="3 9" id="KW-0560">Oxidoreductase</keyword>
<dbReference type="SUPFAM" id="SSF48179">
    <property type="entry name" value="6-phosphogluconate dehydrogenase C-terminal domain-like"/>
    <property type="match status" value="1"/>
</dbReference>
<gene>
    <name evidence="9" type="primary">mmgB_2</name>
    <name evidence="9" type="ORF">DEAC_c31430</name>
</gene>
<feature type="binding site" evidence="6">
    <location>
        <position position="275"/>
    </location>
    <ligand>
        <name>NAD(+)</name>
        <dbReference type="ChEBI" id="CHEBI:57540"/>
    </ligand>
</feature>
<dbReference type="GO" id="GO:0070403">
    <property type="term" value="F:NAD+ binding"/>
    <property type="evidence" value="ECO:0007669"/>
    <property type="project" value="InterPro"/>
</dbReference>
<evidence type="ECO:0000256" key="5">
    <source>
        <dbReference type="PIRSR" id="PIRSR000105-1"/>
    </source>
</evidence>
<dbReference type="Proteomes" id="UP000036356">
    <property type="component" value="Unassembled WGS sequence"/>
</dbReference>
<dbReference type="PANTHER" id="PTHR48075:SF5">
    <property type="entry name" value="3-HYDROXYBUTYRYL-COA DEHYDROGENASE"/>
    <property type="match status" value="1"/>
</dbReference>
<dbReference type="STRING" id="476652.DEAC_c31430"/>
<evidence type="ECO:0000256" key="1">
    <source>
        <dbReference type="ARBA" id="ARBA00005086"/>
    </source>
</evidence>
<feature type="site" description="Important for catalytic activity" evidence="5">
    <location>
        <position position="140"/>
    </location>
</feature>
<feature type="domain" description="3-hydroxyacyl-CoA dehydrogenase C-terminal" evidence="7">
    <location>
        <begin position="187"/>
        <end position="282"/>
    </location>
</feature>
<dbReference type="FunFam" id="3.40.50.720:FF:000009">
    <property type="entry name" value="Fatty oxidation complex, alpha subunit"/>
    <property type="match status" value="1"/>
</dbReference>
<feature type="domain" description="3-hydroxyacyl-CoA dehydrogenase NAD binding" evidence="8">
    <location>
        <begin position="5"/>
        <end position="184"/>
    </location>
</feature>
<dbReference type="Gene3D" id="3.40.50.720">
    <property type="entry name" value="NAD(P)-binding Rossmann-like Domain"/>
    <property type="match status" value="1"/>
</dbReference>
<feature type="binding site" evidence="6">
    <location>
        <position position="97"/>
    </location>
    <ligand>
        <name>NAD(+)</name>
        <dbReference type="ChEBI" id="CHEBI:57540"/>
    </ligand>
</feature>
<keyword evidence="6" id="KW-0520">NAD</keyword>
<dbReference type="InterPro" id="IPR036291">
    <property type="entry name" value="NAD(P)-bd_dom_sf"/>
</dbReference>
<dbReference type="Pfam" id="PF00725">
    <property type="entry name" value="3HCDH"/>
    <property type="match status" value="1"/>
</dbReference>
<evidence type="ECO:0000313" key="9">
    <source>
        <dbReference type="EMBL" id="KLU64815.1"/>
    </source>
</evidence>
<dbReference type="PATRIC" id="fig|476652.3.peg.3307"/>
<organism evidence="9 10">
    <name type="scientific">Desulfosporosinus acididurans</name>
    <dbReference type="NCBI Taxonomy" id="476652"/>
    <lineage>
        <taxon>Bacteria</taxon>
        <taxon>Bacillati</taxon>
        <taxon>Bacillota</taxon>
        <taxon>Clostridia</taxon>
        <taxon>Eubacteriales</taxon>
        <taxon>Desulfitobacteriaceae</taxon>
        <taxon>Desulfosporosinus</taxon>
    </lineage>
</organism>
<reference evidence="9 10" key="1">
    <citation type="submission" date="2015-06" db="EMBL/GenBank/DDBJ databases">
        <title>Draft genome of the moderately acidophilic sulfate reducer Candidatus Desulfosporosinus acididurans strain M1.</title>
        <authorList>
            <person name="Poehlein A."/>
            <person name="Petzsch P."/>
            <person name="Johnson B.D."/>
            <person name="Schloemann M."/>
            <person name="Daniel R."/>
            <person name="Muehling M."/>
        </authorList>
    </citation>
    <scope>NUCLEOTIDE SEQUENCE [LARGE SCALE GENOMIC DNA]</scope>
    <source>
        <strain evidence="9 10">M1</strain>
    </source>
</reference>
<name>A0A0J1FMW4_9FIRM</name>
<evidence type="ECO:0000256" key="2">
    <source>
        <dbReference type="ARBA" id="ARBA00009463"/>
    </source>
</evidence>
<dbReference type="InterPro" id="IPR022694">
    <property type="entry name" value="3-OHacyl-CoA_DH"/>
</dbReference>
<dbReference type="PANTHER" id="PTHR48075">
    <property type="entry name" value="3-HYDROXYACYL-COA DEHYDROGENASE FAMILY PROTEIN"/>
    <property type="match status" value="1"/>
</dbReference>
<dbReference type="GO" id="GO:0016616">
    <property type="term" value="F:oxidoreductase activity, acting on the CH-OH group of donors, NAD or NADP as acceptor"/>
    <property type="evidence" value="ECO:0007669"/>
    <property type="project" value="InterPro"/>
</dbReference>
<evidence type="ECO:0000256" key="4">
    <source>
        <dbReference type="ARBA" id="ARBA00067747"/>
    </source>
</evidence>
<comment type="pathway">
    <text evidence="1">Lipid metabolism; butanoate metabolism.</text>
</comment>
<dbReference type="InterPro" id="IPR006176">
    <property type="entry name" value="3-OHacyl-CoA_DH_NAD-bd"/>
</dbReference>
<dbReference type="AlphaFoldDB" id="A0A0J1FMW4"/>
<dbReference type="EMBL" id="LDZY01000011">
    <property type="protein sequence ID" value="KLU64815.1"/>
    <property type="molecule type" value="Genomic_DNA"/>
</dbReference>
<feature type="binding site" evidence="6">
    <location>
        <position position="119"/>
    </location>
    <ligand>
        <name>NAD(+)</name>
        <dbReference type="ChEBI" id="CHEBI:57540"/>
    </ligand>
</feature>
<dbReference type="PIRSF" id="PIRSF000105">
    <property type="entry name" value="HCDH"/>
    <property type="match status" value="1"/>
</dbReference>
<evidence type="ECO:0000256" key="3">
    <source>
        <dbReference type="ARBA" id="ARBA00023002"/>
    </source>
</evidence>
<feature type="binding site" evidence="6">
    <location>
        <position position="33"/>
    </location>
    <ligand>
        <name>NAD(+)</name>
        <dbReference type="ChEBI" id="CHEBI:57540"/>
    </ligand>
</feature>
<dbReference type="InterPro" id="IPR013328">
    <property type="entry name" value="6PGD_dom2"/>
</dbReference>
<protein>
    <recommendedName>
        <fullName evidence="4">3-hydroxybutyryl-CoA dehydrogenase</fullName>
    </recommendedName>
</protein>
<dbReference type="Gene3D" id="1.10.1040.10">
    <property type="entry name" value="N-(1-d-carboxylethyl)-l-norvaline Dehydrogenase, domain 2"/>
    <property type="match status" value="1"/>
</dbReference>
<dbReference type="InterPro" id="IPR008927">
    <property type="entry name" value="6-PGluconate_DH-like_C_sf"/>
</dbReference>
<comment type="similarity">
    <text evidence="2">Belongs to the 3-hydroxyacyl-CoA dehydrogenase family.</text>
</comment>
<sequence length="287" mass="31256">MTIKKIGVLGAGAMGGGIAHLAAQKGFEVVLCDVDMKFVEAGVAKMTKLMDKSITKGKITAEDKEAILARITKTTNLEDFAEVDFFIEAIIEDLDIKKTALAKVDKILRPEVIMGSNTSSMSITALAASTSRPDKFLGTHFFNPAQVMRLCELIRGAMTSDETMQRAADLASALGKTSVEVKKDTPGFIVNRCMMPQFLEAIRLVDEGVATPQDIDTAVKMGLNYPMGPFELMDLTGIDIAAFVTDYFYAETGRELWKAPHALKSMIRAGRLGDKTGAGWYTDRVKK</sequence>
<dbReference type="RefSeq" id="WP_047810967.1">
    <property type="nucleotide sequence ID" value="NZ_LDZY01000011.1"/>
</dbReference>
<evidence type="ECO:0000313" key="10">
    <source>
        <dbReference type="Proteomes" id="UP000036356"/>
    </source>
</evidence>
<evidence type="ECO:0000259" key="8">
    <source>
        <dbReference type="Pfam" id="PF02737"/>
    </source>
</evidence>
<comment type="caution">
    <text evidence="9">The sequence shown here is derived from an EMBL/GenBank/DDBJ whole genome shotgun (WGS) entry which is preliminary data.</text>
</comment>
<dbReference type="Pfam" id="PF02737">
    <property type="entry name" value="3HCDH_N"/>
    <property type="match status" value="1"/>
</dbReference>
<evidence type="ECO:0000256" key="6">
    <source>
        <dbReference type="PIRSR" id="PIRSR000105-2"/>
    </source>
</evidence>
<dbReference type="GO" id="GO:0006631">
    <property type="term" value="P:fatty acid metabolic process"/>
    <property type="evidence" value="ECO:0007669"/>
    <property type="project" value="InterPro"/>
</dbReference>
<proteinExistence type="inferred from homology"/>
<feature type="binding site" evidence="6">
    <location>
        <begin position="10"/>
        <end position="15"/>
    </location>
    <ligand>
        <name>NAD(+)</name>
        <dbReference type="ChEBI" id="CHEBI:57540"/>
    </ligand>
</feature>
<dbReference type="InterPro" id="IPR006108">
    <property type="entry name" value="3HC_DH_C"/>
</dbReference>
<evidence type="ECO:0000259" key="7">
    <source>
        <dbReference type="Pfam" id="PF00725"/>
    </source>
</evidence>
<feature type="binding site" evidence="6">
    <location>
        <position position="143"/>
    </location>
    <ligand>
        <name>NAD(+)</name>
        <dbReference type="ChEBI" id="CHEBI:57540"/>
    </ligand>
</feature>
<accession>A0A0J1FMW4</accession>
<dbReference type="SUPFAM" id="SSF51735">
    <property type="entry name" value="NAD(P)-binding Rossmann-fold domains"/>
    <property type="match status" value="1"/>
</dbReference>